<proteinExistence type="predicted"/>
<dbReference type="RefSeq" id="WP_197231025.1">
    <property type="nucleotide sequence ID" value="NZ_SJPV01000001.1"/>
</dbReference>
<evidence type="ECO:0000313" key="1">
    <source>
        <dbReference type="EMBL" id="TWU42305.1"/>
    </source>
</evidence>
<accession>A0A5C6E0Q9</accession>
<name>A0A5C6E0Q9_9BACT</name>
<gene>
    <name evidence="1" type="ORF">Poly41_06010</name>
</gene>
<evidence type="ECO:0000313" key="2">
    <source>
        <dbReference type="Proteomes" id="UP000319143"/>
    </source>
</evidence>
<sequence length="80" mass="9096">MALLYCGFGRRARIQCDVETKLGNANDRVVGQLIDLANAAISRRLMVELEEAGELRWTNDLTLTLDSLRIYWTCPPKSLR</sequence>
<dbReference type="AlphaFoldDB" id="A0A5C6E0Q9"/>
<protein>
    <submittedName>
        <fullName evidence="1">Uncharacterized protein</fullName>
    </submittedName>
</protein>
<organism evidence="1 2">
    <name type="scientific">Novipirellula artificiosorum</name>
    <dbReference type="NCBI Taxonomy" id="2528016"/>
    <lineage>
        <taxon>Bacteria</taxon>
        <taxon>Pseudomonadati</taxon>
        <taxon>Planctomycetota</taxon>
        <taxon>Planctomycetia</taxon>
        <taxon>Pirellulales</taxon>
        <taxon>Pirellulaceae</taxon>
        <taxon>Novipirellula</taxon>
    </lineage>
</organism>
<keyword evidence="2" id="KW-1185">Reference proteome</keyword>
<dbReference type="EMBL" id="SJPV01000001">
    <property type="protein sequence ID" value="TWU42305.1"/>
    <property type="molecule type" value="Genomic_DNA"/>
</dbReference>
<comment type="caution">
    <text evidence="1">The sequence shown here is derived from an EMBL/GenBank/DDBJ whole genome shotgun (WGS) entry which is preliminary data.</text>
</comment>
<dbReference type="Proteomes" id="UP000319143">
    <property type="component" value="Unassembled WGS sequence"/>
</dbReference>
<reference evidence="1 2" key="1">
    <citation type="submission" date="2019-02" db="EMBL/GenBank/DDBJ databases">
        <title>Deep-cultivation of Planctomycetes and their phenomic and genomic characterization uncovers novel biology.</title>
        <authorList>
            <person name="Wiegand S."/>
            <person name="Jogler M."/>
            <person name="Boedeker C."/>
            <person name="Pinto D."/>
            <person name="Vollmers J."/>
            <person name="Rivas-Marin E."/>
            <person name="Kohn T."/>
            <person name="Peeters S.H."/>
            <person name="Heuer A."/>
            <person name="Rast P."/>
            <person name="Oberbeckmann S."/>
            <person name="Bunk B."/>
            <person name="Jeske O."/>
            <person name="Meyerdierks A."/>
            <person name="Storesund J.E."/>
            <person name="Kallscheuer N."/>
            <person name="Luecker S."/>
            <person name="Lage O.M."/>
            <person name="Pohl T."/>
            <person name="Merkel B.J."/>
            <person name="Hornburger P."/>
            <person name="Mueller R.-W."/>
            <person name="Bruemmer F."/>
            <person name="Labrenz M."/>
            <person name="Spormann A.M."/>
            <person name="Op Den Camp H."/>
            <person name="Overmann J."/>
            <person name="Amann R."/>
            <person name="Jetten M.S.M."/>
            <person name="Mascher T."/>
            <person name="Medema M.H."/>
            <person name="Devos D.P."/>
            <person name="Kaster A.-K."/>
            <person name="Ovreas L."/>
            <person name="Rohde M."/>
            <person name="Galperin M.Y."/>
            <person name="Jogler C."/>
        </authorList>
    </citation>
    <scope>NUCLEOTIDE SEQUENCE [LARGE SCALE GENOMIC DNA]</scope>
    <source>
        <strain evidence="1 2">Poly41</strain>
    </source>
</reference>